<accession>A0A8J3A8Z4</accession>
<dbReference type="InterPro" id="IPR021710">
    <property type="entry name" value="DUF3293"/>
</dbReference>
<keyword evidence="2" id="KW-1185">Reference proteome</keyword>
<sequence>MAPWLAGYRTETARGIGDTTLDGPEELVDAYLAAIVEVDLDRRRLVVEPAPADTVEGSFPDGCAHLHVMTAHNPRSRVLPAAENAARNRRLAGDLLAAGLDHHPALGRSPDGTWREPSYALVDVDEAVVLDLADRFGQHAVYRWTPHERAVVWTGAQRGRVDRQGWRQR</sequence>
<dbReference type="AlphaFoldDB" id="A0A8J3A8Z4"/>
<organism evidence="1 2">
    <name type="scientific">Egicoccus halophilus</name>
    <dbReference type="NCBI Taxonomy" id="1670830"/>
    <lineage>
        <taxon>Bacteria</taxon>
        <taxon>Bacillati</taxon>
        <taxon>Actinomycetota</taxon>
        <taxon>Nitriliruptoria</taxon>
        <taxon>Egicoccales</taxon>
        <taxon>Egicoccaceae</taxon>
        <taxon>Egicoccus</taxon>
    </lineage>
</organism>
<evidence type="ECO:0000313" key="2">
    <source>
        <dbReference type="Proteomes" id="UP000650511"/>
    </source>
</evidence>
<dbReference type="Proteomes" id="UP000650511">
    <property type="component" value="Unassembled WGS sequence"/>
</dbReference>
<proteinExistence type="predicted"/>
<evidence type="ECO:0008006" key="3">
    <source>
        <dbReference type="Google" id="ProtNLM"/>
    </source>
</evidence>
<name>A0A8J3A8Z4_9ACTN</name>
<comment type="caution">
    <text evidence="1">The sequence shown here is derived from an EMBL/GenBank/DDBJ whole genome shotgun (WGS) entry which is preliminary data.</text>
</comment>
<reference evidence="1" key="2">
    <citation type="submission" date="2020-09" db="EMBL/GenBank/DDBJ databases">
        <authorList>
            <person name="Sun Q."/>
            <person name="Zhou Y."/>
        </authorList>
    </citation>
    <scope>NUCLEOTIDE SEQUENCE</scope>
    <source>
        <strain evidence="1">CGMCC 1.14988</strain>
    </source>
</reference>
<evidence type="ECO:0000313" key="1">
    <source>
        <dbReference type="EMBL" id="GGI07071.1"/>
    </source>
</evidence>
<gene>
    <name evidence="1" type="ORF">GCM10011354_22260</name>
</gene>
<dbReference type="Pfam" id="PF11697">
    <property type="entry name" value="DUF3293"/>
    <property type="match status" value="1"/>
</dbReference>
<dbReference type="EMBL" id="BMHA01000007">
    <property type="protein sequence ID" value="GGI07071.1"/>
    <property type="molecule type" value="Genomic_DNA"/>
</dbReference>
<reference evidence="1" key="1">
    <citation type="journal article" date="2014" name="Int. J. Syst. Evol. Microbiol.">
        <title>Complete genome sequence of Corynebacterium casei LMG S-19264T (=DSM 44701T), isolated from a smear-ripened cheese.</title>
        <authorList>
            <consortium name="US DOE Joint Genome Institute (JGI-PGF)"/>
            <person name="Walter F."/>
            <person name="Albersmeier A."/>
            <person name="Kalinowski J."/>
            <person name="Ruckert C."/>
        </authorList>
    </citation>
    <scope>NUCLEOTIDE SEQUENCE</scope>
    <source>
        <strain evidence="1">CGMCC 1.14988</strain>
    </source>
</reference>
<protein>
    <recommendedName>
        <fullName evidence="3">DUF3293 domain-containing protein</fullName>
    </recommendedName>
</protein>